<dbReference type="PANTHER" id="PTHR33434:SF2">
    <property type="entry name" value="FATTY ACID-BINDING PROTEIN TM_1468"/>
    <property type="match status" value="1"/>
</dbReference>
<dbReference type="Proteomes" id="UP000251281">
    <property type="component" value="Unassembled WGS sequence"/>
</dbReference>
<sequence length="282" mass="30524">MKSKIIVDSSANVYQLPDVDFACVPLKILTDEQEYVDTAEVDAPALAQMMRTYKGRTSTSCPNISDWLTAYEGADEVYVVTITGTLSGAYNAALLAGEEYEQSHEGARVFVLDSLSTGAESRLLVERLAALIKAGKPFDTVCEEIRAYHEHTHLLFALESLANLARNGRVKPAVAAVARMLGIRVIGQASDAGDLEVLCKTRGEHGALERMVLEMKAHGLTNGRVHIDHCCNAAAAERLKHMVHAVFPEAKVEVGTCGALCSYYAEYGGLMVGYEDNEAPTV</sequence>
<dbReference type="InterPro" id="IPR003797">
    <property type="entry name" value="DegV"/>
</dbReference>
<proteinExistence type="predicted"/>
<dbReference type="EMBL" id="PRLD01000007">
    <property type="protein sequence ID" value="RAW57326.1"/>
    <property type="molecule type" value="Genomic_DNA"/>
</dbReference>
<reference evidence="2 3" key="1">
    <citation type="submission" date="2018-02" db="EMBL/GenBank/DDBJ databases">
        <title>Complete genome sequencing of Faecalibacterium prausnitzii strains isolated from the human gut.</title>
        <authorList>
            <person name="Fitzgerald B.C."/>
            <person name="Shkoporov A.N."/>
            <person name="Ross P.R."/>
            <person name="Hill C."/>
        </authorList>
    </citation>
    <scope>NUCLEOTIDE SEQUENCE [LARGE SCALE GENOMIC DNA]</scope>
    <source>
        <strain evidence="2 3">APC923/51-1</strain>
    </source>
</reference>
<dbReference type="InterPro" id="IPR050270">
    <property type="entry name" value="DegV_domain_contain"/>
</dbReference>
<evidence type="ECO:0000256" key="1">
    <source>
        <dbReference type="ARBA" id="ARBA00023121"/>
    </source>
</evidence>
<comment type="caution">
    <text evidence="2">The sequence shown here is derived from an EMBL/GenBank/DDBJ whole genome shotgun (WGS) entry which is preliminary data.</text>
</comment>
<dbReference type="RefSeq" id="WP_112091118.1">
    <property type="nucleotide sequence ID" value="NZ_JAWHPV010000004.1"/>
</dbReference>
<keyword evidence="1" id="KW-0446">Lipid-binding</keyword>
<dbReference type="GO" id="GO:0008289">
    <property type="term" value="F:lipid binding"/>
    <property type="evidence" value="ECO:0007669"/>
    <property type="project" value="UniProtKB-KW"/>
</dbReference>
<gene>
    <name evidence="2" type="ORF">C4N24_08445</name>
</gene>
<dbReference type="Gene3D" id="2.20.28.50">
    <property type="entry name" value="degv family protein"/>
    <property type="match status" value="1"/>
</dbReference>
<evidence type="ECO:0000313" key="3">
    <source>
        <dbReference type="Proteomes" id="UP000251281"/>
    </source>
</evidence>
<organism evidence="2 3">
    <name type="scientific">Faecalibacterium prausnitzii</name>
    <dbReference type="NCBI Taxonomy" id="853"/>
    <lineage>
        <taxon>Bacteria</taxon>
        <taxon>Bacillati</taxon>
        <taxon>Bacillota</taxon>
        <taxon>Clostridia</taxon>
        <taxon>Eubacteriales</taxon>
        <taxon>Oscillospiraceae</taxon>
        <taxon>Faecalibacterium</taxon>
    </lineage>
</organism>
<dbReference type="AlphaFoldDB" id="A0A329U8B2"/>
<name>A0A329U8B2_9FIRM</name>
<dbReference type="Gene3D" id="3.30.1180.10">
    <property type="match status" value="1"/>
</dbReference>
<dbReference type="SUPFAM" id="SSF82549">
    <property type="entry name" value="DAK1/DegV-like"/>
    <property type="match status" value="1"/>
</dbReference>
<dbReference type="PROSITE" id="PS51482">
    <property type="entry name" value="DEGV"/>
    <property type="match status" value="1"/>
</dbReference>
<accession>A0A329U8B2</accession>
<evidence type="ECO:0000313" key="2">
    <source>
        <dbReference type="EMBL" id="RAW57326.1"/>
    </source>
</evidence>
<dbReference type="PANTHER" id="PTHR33434">
    <property type="entry name" value="DEGV DOMAIN-CONTAINING PROTEIN DR_1986-RELATED"/>
    <property type="match status" value="1"/>
</dbReference>
<dbReference type="InterPro" id="IPR043168">
    <property type="entry name" value="DegV_C"/>
</dbReference>
<dbReference type="NCBIfam" id="TIGR00762">
    <property type="entry name" value="DegV"/>
    <property type="match status" value="1"/>
</dbReference>
<dbReference type="Pfam" id="PF02645">
    <property type="entry name" value="DegV"/>
    <property type="match status" value="1"/>
</dbReference>
<dbReference type="Gene3D" id="3.40.50.10440">
    <property type="entry name" value="Dihydroxyacetone kinase, domain 1"/>
    <property type="match status" value="1"/>
</dbReference>
<protein>
    <submittedName>
        <fullName evidence="2">Fatty acid-binding protein DegV</fullName>
    </submittedName>
</protein>